<keyword evidence="4 7" id="KW-0812">Transmembrane</keyword>
<keyword evidence="3" id="KW-1003">Cell membrane</keyword>
<feature type="transmembrane region" description="Helical" evidence="7">
    <location>
        <begin position="469"/>
        <end position="488"/>
    </location>
</feature>
<feature type="transmembrane region" description="Helical" evidence="7">
    <location>
        <begin position="379"/>
        <end position="399"/>
    </location>
</feature>
<feature type="transmembrane region" description="Helical" evidence="7">
    <location>
        <begin position="405"/>
        <end position="422"/>
    </location>
</feature>
<evidence type="ECO:0000256" key="6">
    <source>
        <dbReference type="ARBA" id="ARBA00023136"/>
    </source>
</evidence>
<feature type="transmembrane region" description="Helical" evidence="7">
    <location>
        <begin position="313"/>
        <end position="334"/>
    </location>
</feature>
<protein>
    <submittedName>
        <fullName evidence="8">MOP flippase family protein</fullName>
    </submittedName>
</protein>
<accession>A0A9X4KW76</accession>
<evidence type="ECO:0000256" key="4">
    <source>
        <dbReference type="ARBA" id="ARBA00022692"/>
    </source>
</evidence>
<dbReference type="RefSeq" id="WP_277531023.1">
    <property type="nucleotide sequence ID" value="NZ_JAPDIA010000003.1"/>
</dbReference>
<dbReference type="NCBIfam" id="NF007773">
    <property type="entry name" value="PRK10459.1"/>
    <property type="match status" value="1"/>
</dbReference>
<dbReference type="GO" id="GO:0005886">
    <property type="term" value="C:plasma membrane"/>
    <property type="evidence" value="ECO:0007669"/>
    <property type="project" value="UniProtKB-SubCell"/>
</dbReference>
<dbReference type="EMBL" id="JAPDIA010000003">
    <property type="protein sequence ID" value="MDG0809619.1"/>
    <property type="molecule type" value="Genomic_DNA"/>
</dbReference>
<dbReference type="AlphaFoldDB" id="A0A9X4KW76"/>
<feature type="transmembrane region" description="Helical" evidence="7">
    <location>
        <begin position="346"/>
        <end position="367"/>
    </location>
</feature>
<feature type="transmembrane region" description="Helical" evidence="7">
    <location>
        <begin position="167"/>
        <end position="187"/>
    </location>
</feature>
<dbReference type="PANTHER" id="PTHR30250:SF10">
    <property type="entry name" value="LIPOPOLYSACCHARIDE BIOSYNTHESIS PROTEIN WZXC"/>
    <property type="match status" value="1"/>
</dbReference>
<proteinExistence type="inferred from homology"/>
<feature type="transmembrane region" description="Helical" evidence="7">
    <location>
        <begin position="36"/>
        <end position="56"/>
    </location>
</feature>
<comment type="similarity">
    <text evidence="2">Belongs to the polysaccharide synthase family.</text>
</comment>
<gene>
    <name evidence="8" type="ORF">OMP40_09885</name>
</gene>
<dbReference type="Proteomes" id="UP001153404">
    <property type="component" value="Unassembled WGS sequence"/>
</dbReference>
<evidence type="ECO:0000313" key="9">
    <source>
        <dbReference type="Proteomes" id="UP001153404"/>
    </source>
</evidence>
<feature type="transmembrane region" description="Helical" evidence="7">
    <location>
        <begin position="434"/>
        <end position="457"/>
    </location>
</feature>
<reference evidence="8" key="1">
    <citation type="submission" date="2022-10" db="EMBL/GenBank/DDBJ databases">
        <title>Comparative genomic analysis of Cohnella hashimotonis sp. nov., isolated from the International Space Station.</title>
        <authorList>
            <person name="Simpson A."/>
            <person name="Venkateswaran K."/>
        </authorList>
    </citation>
    <scope>NUCLEOTIDE SEQUENCE</scope>
    <source>
        <strain evidence="8">DSM 28161</strain>
    </source>
</reference>
<evidence type="ECO:0000256" key="1">
    <source>
        <dbReference type="ARBA" id="ARBA00004651"/>
    </source>
</evidence>
<keyword evidence="9" id="KW-1185">Reference proteome</keyword>
<name>A0A9X4KW76_9BACL</name>
<dbReference type="PANTHER" id="PTHR30250">
    <property type="entry name" value="PST FAMILY PREDICTED COLANIC ACID TRANSPORTER"/>
    <property type="match status" value="1"/>
</dbReference>
<keyword evidence="6 7" id="KW-0472">Membrane</keyword>
<sequence>MNSPRAFGVQPHPRKGLANYELAQEKGIAAAKWSTLATVVSIVVQVLQLITVSHLLTPKDYGLMGMVMVIVAAAVNLTDMGISNAIIHRQDVTRDHLSSLYILNLGTSLIISLAIFLSAPLVAAFYHEPDLVNPVRWMSLLCLIPAFGQQFEVLSRKELKFNAISKIQIAAYFAGFLIAIAGAYYGYGVYALVGSYLGNAFVRSAGLMIMGWRRWTPALHFARGDLKGYLSFGVYQMSSNLLQSFISNLDYLILGRMYGAQTLGYYTFAYQLCIMPVQKLTPLINSVTLPIFAKIQDDLTQLRKGYIKIAEGVSYLNAPIYLGLLVTAPMLVTFAFSEKWLPSVPLIQILCVMFLIRSLVVTVQPLLQSKGRMDMYFRYTLLCMAVQVPGLFIGAYLGGMMGLCIAFLVVQVVIFCIQYSYAVRRILGPSLAPLLRGIAPGLLCGLVMVVGVLAFDWLSMQLFELNTGFILQVICGALLYFAVIFYFNRNLIHAVRDKVYRRHKSVKPG</sequence>
<evidence type="ECO:0000256" key="3">
    <source>
        <dbReference type="ARBA" id="ARBA00022475"/>
    </source>
</evidence>
<feature type="transmembrane region" description="Helical" evidence="7">
    <location>
        <begin position="62"/>
        <end position="87"/>
    </location>
</feature>
<keyword evidence="5 7" id="KW-1133">Transmembrane helix</keyword>
<evidence type="ECO:0000256" key="5">
    <source>
        <dbReference type="ARBA" id="ARBA00022989"/>
    </source>
</evidence>
<comment type="subcellular location">
    <subcellularLocation>
        <location evidence="1">Cell membrane</location>
        <topology evidence="1">Multi-pass membrane protein</topology>
    </subcellularLocation>
</comment>
<dbReference type="CDD" id="cd13127">
    <property type="entry name" value="MATE_tuaB_like"/>
    <property type="match status" value="1"/>
</dbReference>
<evidence type="ECO:0000256" key="7">
    <source>
        <dbReference type="SAM" id="Phobius"/>
    </source>
</evidence>
<dbReference type="Pfam" id="PF13440">
    <property type="entry name" value="Polysacc_synt_3"/>
    <property type="match status" value="1"/>
</dbReference>
<comment type="caution">
    <text evidence="8">The sequence shown here is derived from an EMBL/GenBank/DDBJ whole genome shotgun (WGS) entry which is preliminary data.</text>
</comment>
<evidence type="ECO:0000256" key="2">
    <source>
        <dbReference type="ARBA" id="ARBA00007430"/>
    </source>
</evidence>
<feature type="transmembrane region" description="Helical" evidence="7">
    <location>
        <begin position="99"/>
        <end position="125"/>
    </location>
</feature>
<organism evidence="8 9">
    <name type="scientific">Cohnella rhizosphaerae</name>
    <dbReference type="NCBI Taxonomy" id="1457232"/>
    <lineage>
        <taxon>Bacteria</taxon>
        <taxon>Bacillati</taxon>
        <taxon>Bacillota</taxon>
        <taxon>Bacilli</taxon>
        <taxon>Bacillales</taxon>
        <taxon>Paenibacillaceae</taxon>
        <taxon>Cohnella</taxon>
    </lineage>
</organism>
<dbReference type="InterPro" id="IPR050833">
    <property type="entry name" value="Poly_Biosynth_Transport"/>
</dbReference>
<evidence type="ECO:0000313" key="8">
    <source>
        <dbReference type="EMBL" id="MDG0809619.1"/>
    </source>
</evidence>